<dbReference type="PANTHER" id="PTHR43133">
    <property type="entry name" value="RNA POLYMERASE ECF-TYPE SIGMA FACTO"/>
    <property type="match status" value="1"/>
</dbReference>
<dbReference type="GO" id="GO:0006352">
    <property type="term" value="P:DNA-templated transcription initiation"/>
    <property type="evidence" value="ECO:0007669"/>
    <property type="project" value="InterPro"/>
</dbReference>
<evidence type="ECO:0000256" key="2">
    <source>
        <dbReference type="ARBA" id="ARBA00023015"/>
    </source>
</evidence>
<evidence type="ECO:0000259" key="6">
    <source>
        <dbReference type="Pfam" id="PF08281"/>
    </source>
</evidence>
<dbReference type="InterPro" id="IPR014327">
    <property type="entry name" value="RNA_pol_sigma70_bacteroid"/>
</dbReference>
<keyword evidence="4" id="KW-0804">Transcription</keyword>
<dbReference type="NCBIfam" id="TIGR02937">
    <property type="entry name" value="sigma70-ECF"/>
    <property type="match status" value="1"/>
</dbReference>
<evidence type="ECO:0000313" key="7">
    <source>
        <dbReference type="EMBL" id="SIT34417.1"/>
    </source>
</evidence>
<dbReference type="SUPFAM" id="SSF88946">
    <property type="entry name" value="Sigma2 domain of RNA polymerase sigma factors"/>
    <property type="match status" value="1"/>
</dbReference>
<dbReference type="GO" id="GO:0003677">
    <property type="term" value="F:DNA binding"/>
    <property type="evidence" value="ECO:0007669"/>
    <property type="project" value="InterPro"/>
</dbReference>
<proteinExistence type="inferred from homology"/>
<reference evidence="8" key="1">
    <citation type="submission" date="2017-01" db="EMBL/GenBank/DDBJ databases">
        <authorList>
            <person name="Varghese N."/>
            <person name="Submissions S."/>
        </authorList>
    </citation>
    <scope>NUCLEOTIDE SEQUENCE [LARGE SCALE GENOMIC DNA]</scope>
    <source>
        <strain evidence="8">DSM 21054</strain>
    </source>
</reference>
<dbReference type="GO" id="GO:0016987">
    <property type="term" value="F:sigma factor activity"/>
    <property type="evidence" value="ECO:0007669"/>
    <property type="project" value="UniProtKB-KW"/>
</dbReference>
<sequence>MSAFEEIYNRYWNKLFDAAYHRIKQKETCEEIIQEVFVVLWEKRESLDITTSLGAYLFSAVKYKVIDYYRKQLVRARNAPALAAITSIDNSAEEQVFLNDLMVHIDKLVMQLPVKCRSVYELSRIEHKSNKEIASLLNISEKTVEGHLTKALQVLRLAVGNSVVILLLVAAR</sequence>
<dbReference type="InterPro" id="IPR039425">
    <property type="entry name" value="RNA_pol_sigma-70-like"/>
</dbReference>
<keyword evidence="8" id="KW-1185">Reference proteome</keyword>
<evidence type="ECO:0000256" key="1">
    <source>
        <dbReference type="ARBA" id="ARBA00010641"/>
    </source>
</evidence>
<gene>
    <name evidence="7" type="ORF">SAMN05421788_11647</name>
</gene>
<dbReference type="Proteomes" id="UP000186917">
    <property type="component" value="Unassembled WGS sequence"/>
</dbReference>
<dbReference type="InterPro" id="IPR007627">
    <property type="entry name" value="RNA_pol_sigma70_r2"/>
</dbReference>
<dbReference type="InterPro" id="IPR013324">
    <property type="entry name" value="RNA_pol_sigma_r3/r4-like"/>
</dbReference>
<dbReference type="InterPro" id="IPR036388">
    <property type="entry name" value="WH-like_DNA-bd_sf"/>
</dbReference>
<dbReference type="InterPro" id="IPR013249">
    <property type="entry name" value="RNA_pol_sigma70_r4_t2"/>
</dbReference>
<dbReference type="AlphaFoldDB" id="A0A1N7RIC3"/>
<feature type="domain" description="RNA polymerase sigma-70 region 2" evidence="5">
    <location>
        <begin position="8"/>
        <end position="72"/>
    </location>
</feature>
<evidence type="ECO:0000256" key="4">
    <source>
        <dbReference type="ARBA" id="ARBA00023163"/>
    </source>
</evidence>
<evidence type="ECO:0000313" key="8">
    <source>
        <dbReference type="Proteomes" id="UP000186917"/>
    </source>
</evidence>
<dbReference type="InterPro" id="IPR014284">
    <property type="entry name" value="RNA_pol_sigma-70_dom"/>
</dbReference>
<dbReference type="Gene3D" id="1.10.1740.10">
    <property type="match status" value="1"/>
</dbReference>
<accession>A0A1N7RIC3</accession>
<dbReference type="Pfam" id="PF08281">
    <property type="entry name" value="Sigma70_r4_2"/>
    <property type="match status" value="1"/>
</dbReference>
<keyword evidence="3" id="KW-0731">Sigma factor</keyword>
<dbReference type="EMBL" id="FTOR01000016">
    <property type="protein sequence ID" value="SIT34417.1"/>
    <property type="molecule type" value="Genomic_DNA"/>
</dbReference>
<dbReference type="Gene3D" id="1.10.10.10">
    <property type="entry name" value="Winged helix-like DNA-binding domain superfamily/Winged helix DNA-binding domain"/>
    <property type="match status" value="1"/>
</dbReference>
<evidence type="ECO:0000256" key="3">
    <source>
        <dbReference type="ARBA" id="ARBA00023082"/>
    </source>
</evidence>
<keyword evidence="2" id="KW-0805">Transcription regulation</keyword>
<feature type="domain" description="RNA polymerase sigma factor 70 region 4 type 2" evidence="6">
    <location>
        <begin position="105"/>
        <end position="153"/>
    </location>
</feature>
<dbReference type="STRING" id="477680.SAMN05421788_11647"/>
<dbReference type="InterPro" id="IPR013325">
    <property type="entry name" value="RNA_pol_sigma_r2"/>
</dbReference>
<organism evidence="7 8">
    <name type="scientific">Filimonas lacunae</name>
    <dbReference type="NCBI Taxonomy" id="477680"/>
    <lineage>
        <taxon>Bacteria</taxon>
        <taxon>Pseudomonadati</taxon>
        <taxon>Bacteroidota</taxon>
        <taxon>Chitinophagia</taxon>
        <taxon>Chitinophagales</taxon>
        <taxon>Chitinophagaceae</taxon>
        <taxon>Filimonas</taxon>
    </lineage>
</organism>
<dbReference type="Pfam" id="PF04542">
    <property type="entry name" value="Sigma70_r2"/>
    <property type="match status" value="1"/>
</dbReference>
<dbReference type="NCBIfam" id="TIGR02985">
    <property type="entry name" value="Sig70_bacteroi1"/>
    <property type="match status" value="1"/>
</dbReference>
<name>A0A1N7RIC3_9BACT</name>
<dbReference type="SUPFAM" id="SSF88659">
    <property type="entry name" value="Sigma3 and sigma4 domains of RNA polymerase sigma factors"/>
    <property type="match status" value="1"/>
</dbReference>
<dbReference type="PANTHER" id="PTHR43133:SF46">
    <property type="entry name" value="RNA POLYMERASE SIGMA-70 FACTOR ECF SUBFAMILY"/>
    <property type="match status" value="1"/>
</dbReference>
<protein>
    <submittedName>
        <fullName evidence="7">RNA polymerase sigma-70 factor, ECF subfamily</fullName>
    </submittedName>
</protein>
<comment type="similarity">
    <text evidence="1">Belongs to the sigma-70 factor family. ECF subfamily.</text>
</comment>
<evidence type="ECO:0000259" key="5">
    <source>
        <dbReference type="Pfam" id="PF04542"/>
    </source>
</evidence>